<evidence type="ECO:0000256" key="3">
    <source>
        <dbReference type="ARBA" id="ARBA00022679"/>
    </source>
</evidence>
<accession>A0A0F9X2M1</accession>
<feature type="domain" description="Glycosyltransferase 2-like" evidence="5">
    <location>
        <begin position="7"/>
        <end position="107"/>
    </location>
</feature>
<evidence type="ECO:0000256" key="1">
    <source>
        <dbReference type="ARBA" id="ARBA00006739"/>
    </source>
</evidence>
<dbReference type="CDD" id="cd04185">
    <property type="entry name" value="GT_2_like_b"/>
    <property type="match status" value="1"/>
</dbReference>
<protein>
    <recommendedName>
        <fullName evidence="5">Glycosyltransferase 2-like domain-containing protein</fullName>
    </recommendedName>
</protein>
<keyword evidence="2" id="KW-0328">Glycosyltransferase</keyword>
<dbReference type="PANTHER" id="PTHR43179:SF12">
    <property type="entry name" value="GALACTOFURANOSYLTRANSFERASE GLFT2"/>
    <property type="match status" value="1"/>
</dbReference>
<evidence type="ECO:0000259" key="5">
    <source>
        <dbReference type="Pfam" id="PF00535"/>
    </source>
</evidence>
<dbReference type="GO" id="GO:0016757">
    <property type="term" value="F:glycosyltransferase activity"/>
    <property type="evidence" value="ECO:0007669"/>
    <property type="project" value="UniProtKB-KW"/>
</dbReference>
<gene>
    <name evidence="6" type="ORF">LCGC14_0201400</name>
</gene>
<dbReference type="InterPro" id="IPR001173">
    <property type="entry name" value="Glyco_trans_2-like"/>
</dbReference>
<feature type="region of interest" description="Disordered" evidence="4">
    <location>
        <begin position="318"/>
        <end position="344"/>
    </location>
</feature>
<evidence type="ECO:0000313" key="6">
    <source>
        <dbReference type="EMBL" id="KKN93051.1"/>
    </source>
</evidence>
<comment type="similarity">
    <text evidence="1">Belongs to the glycosyltransferase 2 family.</text>
</comment>
<evidence type="ECO:0000256" key="4">
    <source>
        <dbReference type="SAM" id="MobiDB-lite"/>
    </source>
</evidence>
<dbReference type="SUPFAM" id="SSF53448">
    <property type="entry name" value="Nucleotide-diphospho-sugar transferases"/>
    <property type="match status" value="1"/>
</dbReference>
<proteinExistence type="inferred from homology"/>
<evidence type="ECO:0000256" key="2">
    <source>
        <dbReference type="ARBA" id="ARBA00022676"/>
    </source>
</evidence>
<sequence length="351" mass="39771">MQKIFAVVLTYNRKNLLEKCLEAIYQQTRPCDGVIVVDNGSSDGTEQMLLDLEHTNLEIHVLSENIGASGGFNAGFRLAFQGGADFVWMMDDDVIADPDALQRLLEADDVLDRKAIERAFLLSTAFTENGLITNAPSMDVRLNRIRYENWPLTLEHGLAPVRRATFVSILVPRQTLETYGLPIASMFIWGEDTEYTLRITEKVPGYIVGNSKVLHLRQESGAISILAETNTARLKYHRHYVRNEVFVARKYYRQRRSIMTVAHQFSLMFQLALRGDFRKACIVLQGVLESSRFFPATEAADTPIESLGITVRSLTSSRRGAQNQMYPPRKAVEPPEDDRMMSEQSIRAFCN</sequence>
<reference evidence="6" key="1">
    <citation type="journal article" date="2015" name="Nature">
        <title>Complex archaea that bridge the gap between prokaryotes and eukaryotes.</title>
        <authorList>
            <person name="Spang A."/>
            <person name="Saw J.H."/>
            <person name="Jorgensen S.L."/>
            <person name="Zaremba-Niedzwiedzka K."/>
            <person name="Martijn J."/>
            <person name="Lind A.E."/>
            <person name="van Eijk R."/>
            <person name="Schleper C."/>
            <person name="Guy L."/>
            <person name="Ettema T.J."/>
        </authorList>
    </citation>
    <scope>NUCLEOTIDE SEQUENCE</scope>
</reference>
<comment type="caution">
    <text evidence="6">The sequence shown here is derived from an EMBL/GenBank/DDBJ whole genome shotgun (WGS) entry which is preliminary data.</text>
</comment>
<organism evidence="6">
    <name type="scientific">marine sediment metagenome</name>
    <dbReference type="NCBI Taxonomy" id="412755"/>
    <lineage>
        <taxon>unclassified sequences</taxon>
        <taxon>metagenomes</taxon>
        <taxon>ecological metagenomes</taxon>
    </lineage>
</organism>
<dbReference type="Pfam" id="PF00535">
    <property type="entry name" value="Glycos_transf_2"/>
    <property type="match status" value="1"/>
</dbReference>
<name>A0A0F9X2M1_9ZZZZ</name>
<dbReference type="InterPro" id="IPR029044">
    <property type="entry name" value="Nucleotide-diphossugar_trans"/>
</dbReference>
<dbReference type="AlphaFoldDB" id="A0A0F9X2M1"/>
<dbReference type="EMBL" id="LAZR01000089">
    <property type="protein sequence ID" value="KKN93051.1"/>
    <property type="molecule type" value="Genomic_DNA"/>
</dbReference>
<keyword evidence="3" id="KW-0808">Transferase</keyword>
<dbReference type="Gene3D" id="3.90.550.10">
    <property type="entry name" value="Spore Coat Polysaccharide Biosynthesis Protein SpsA, Chain A"/>
    <property type="match status" value="1"/>
</dbReference>
<feature type="compositionally biased region" description="Basic and acidic residues" evidence="4">
    <location>
        <begin position="330"/>
        <end position="341"/>
    </location>
</feature>
<dbReference type="PANTHER" id="PTHR43179">
    <property type="entry name" value="RHAMNOSYLTRANSFERASE WBBL"/>
    <property type="match status" value="1"/>
</dbReference>